<dbReference type="InterPro" id="IPR009003">
    <property type="entry name" value="Peptidase_S1_PA"/>
</dbReference>
<dbReference type="SUPFAM" id="SSF50494">
    <property type="entry name" value="Trypsin-like serine proteases"/>
    <property type="match status" value="1"/>
</dbReference>
<keyword evidence="12" id="KW-1185">Reference proteome</keyword>
<evidence type="ECO:0000256" key="4">
    <source>
        <dbReference type="ARBA" id="ARBA00022737"/>
    </source>
</evidence>
<feature type="domain" description="PDZ" evidence="10">
    <location>
        <begin position="359"/>
        <end position="424"/>
    </location>
</feature>
<dbReference type="SMART" id="SM00228">
    <property type="entry name" value="PDZ"/>
    <property type="match status" value="2"/>
</dbReference>
<evidence type="ECO:0000256" key="6">
    <source>
        <dbReference type="ARBA" id="ARBA00022825"/>
    </source>
</evidence>
<dbReference type="Pfam" id="PF13365">
    <property type="entry name" value="Trypsin_2"/>
    <property type="match status" value="1"/>
</dbReference>
<reference evidence="11 12" key="1">
    <citation type="submission" date="2016-05" db="EMBL/GenBank/DDBJ databases">
        <title>Genomic Taxonomy of the Vibrionaceae.</title>
        <authorList>
            <person name="Gomez-Gil B."/>
            <person name="Enciso-Ibarra J."/>
        </authorList>
    </citation>
    <scope>NUCLEOTIDE SEQUENCE [LARGE SCALE GENOMIC DNA]</scope>
    <source>
        <strain evidence="11 12">CAIM 1920</strain>
    </source>
</reference>
<evidence type="ECO:0000313" key="11">
    <source>
        <dbReference type="EMBL" id="ODA34110.1"/>
    </source>
</evidence>
<evidence type="ECO:0000259" key="10">
    <source>
        <dbReference type="PROSITE" id="PS50106"/>
    </source>
</evidence>
<dbReference type="CDD" id="cd10839">
    <property type="entry name" value="cpPDZ1_DegP-like"/>
    <property type="match status" value="1"/>
</dbReference>
<dbReference type="RefSeq" id="WP_068900802.1">
    <property type="nucleotide sequence ID" value="NZ_JBHUIF010000019.1"/>
</dbReference>
<feature type="binding site" evidence="8">
    <location>
        <position position="140"/>
    </location>
    <ligand>
        <name>substrate</name>
    </ligand>
</feature>
<dbReference type="Pfam" id="PF00595">
    <property type="entry name" value="PDZ"/>
    <property type="match status" value="1"/>
</dbReference>
<dbReference type="PANTHER" id="PTHR22939">
    <property type="entry name" value="SERINE PROTEASE FAMILY S1C HTRA-RELATED"/>
    <property type="match status" value="1"/>
</dbReference>
<dbReference type="GO" id="GO:0004252">
    <property type="term" value="F:serine-type endopeptidase activity"/>
    <property type="evidence" value="ECO:0007669"/>
    <property type="project" value="InterPro"/>
</dbReference>
<gene>
    <name evidence="11" type="ORF">A8L45_07470</name>
</gene>
<dbReference type="PROSITE" id="PS50106">
    <property type="entry name" value="PDZ"/>
    <property type="match status" value="2"/>
</dbReference>
<feature type="binding site" evidence="8">
    <location>
        <begin position="213"/>
        <end position="215"/>
    </location>
    <ligand>
        <name>substrate</name>
    </ligand>
</feature>
<dbReference type="EMBL" id="LYBM01000010">
    <property type="protein sequence ID" value="ODA34110.1"/>
    <property type="molecule type" value="Genomic_DNA"/>
</dbReference>
<evidence type="ECO:0000256" key="3">
    <source>
        <dbReference type="ARBA" id="ARBA00022729"/>
    </source>
</evidence>
<dbReference type="InterPro" id="IPR036034">
    <property type="entry name" value="PDZ_sf"/>
</dbReference>
<dbReference type="FunFam" id="2.30.42.10:FF:000037">
    <property type="entry name" value="Periplasmic serine endoprotease DegP-like"/>
    <property type="match status" value="1"/>
</dbReference>
<keyword evidence="5" id="KW-0378">Hydrolase</keyword>
<dbReference type="Gene3D" id="2.40.10.120">
    <property type="match status" value="1"/>
</dbReference>
<feature type="domain" description="PDZ" evidence="10">
    <location>
        <begin position="259"/>
        <end position="350"/>
    </location>
</feature>
<feature type="binding site" evidence="8">
    <location>
        <begin position="270"/>
        <end position="274"/>
    </location>
    <ligand>
        <name>substrate</name>
    </ligand>
</feature>
<dbReference type="FunFam" id="2.40.10.120:FF:000001">
    <property type="entry name" value="Periplasmic serine endoprotease DegP-like"/>
    <property type="match status" value="1"/>
</dbReference>
<dbReference type="GO" id="GO:0006515">
    <property type="term" value="P:protein quality control for misfolded or incompletely synthesized proteins"/>
    <property type="evidence" value="ECO:0007669"/>
    <property type="project" value="TreeGrafter"/>
</dbReference>
<evidence type="ECO:0000256" key="1">
    <source>
        <dbReference type="ARBA" id="ARBA00010541"/>
    </source>
</evidence>
<evidence type="ECO:0000256" key="7">
    <source>
        <dbReference type="PIRSR" id="PIRSR611782-1"/>
    </source>
</evidence>
<comment type="similarity">
    <text evidence="1">Belongs to the peptidase S1C family.</text>
</comment>
<dbReference type="AlphaFoldDB" id="A0A1C3ELL1"/>
<evidence type="ECO:0000256" key="8">
    <source>
        <dbReference type="PIRSR" id="PIRSR611782-2"/>
    </source>
</evidence>
<dbReference type="InterPro" id="IPR011782">
    <property type="entry name" value="Pept_S1C_Do"/>
</dbReference>
<keyword evidence="3 9" id="KW-0732">Signal</keyword>
<dbReference type="InterPro" id="IPR001478">
    <property type="entry name" value="PDZ"/>
</dbReference>
<dbReference type="Proteomes" id="UP000094936">
    <property type="component" value="Unassembled WGS sequence"/>
</dbReference>
<dbReference type="OrthoDB" id="9758917at2"/>
<evidence type="ECO:0000256" key="5">
    <source>
        <dbReference type="ARBA" id="ARBA00022801"/>
    </source>
</evidence>
<dbReference type="NCBIfam" id="TIGR02037">
    <property type="entry name" value="degP_htrA_DO"/>
    <property type="match status" value="1"/>
</dbReference>
<keyword evidence="2 11" id="KW-0645">Protease</keyword>
<dbReference type="Pfam" id="PF13180">
    <property type="entry name" value="PDZ_2"/>
    <property type="match status" value="1"/>
</dbReference>
<proteinExistence type="inferred from homology"/>
<dbReference type="GO" id="GO:0042597">
    <property type="term" value="C:periplasmic space"/>
    <property type="evidence" value="ECO:0007669"/>
    <property type="project" value="TreeGrafter"/>
</dbReference>
<protein>
    <submittedName>
        <fullName evidence="11">Serine endoprotease DegQ</fullName>
    </submittedName>
</protein>
<evidence type="ECO:0000313" key="12">
    <source>
        <dbReference type="Proteomes" id="UP000094936"/>
    </source>
</evidence>
<feature type="active site" description="Charge relay system" evidence="7">
    <location>
        <position position="215"/>
    </location>
</feature>
<dbReference type="SUPFAM" id="SSF50156">
    <property type="entry name" value="PDZ domain-like"/>
    <property type="match status" value="2"/>
</dbReference>
<evidence type="ECO:0000256" key="9">
    <source>
        <dbReference type="SAM" id="SignalP"/>
    </source>
</evidence>
<feature type="binding site" evidence="8">
    <location>
        <position position="110"/>
    </location>
    <ligand>
        <name>substrate</name>
    </ligand>
</feature>
<name>A0A1C3ELL1_9GAMM</name>
<comment type="caution">
    <text evidence="11">The sequence shown here is derived from an EMBL/GenBank/DDBJ whole genome shotgun (WGS) entry which is preliminary data.</text>
</comment>
<feature type="chain" id="PRO_5038946817" evidence="9">
    <location>
        <begin position="28"/>
        <end position="454"/>
    </location>
</feature>
<dbReference type="FunFam" id="2.40.10.10:FF:000001">
    <property type="entry name" value="Periplasmic serine protease DegS"/>
    <property type="match status" value="1"/>
</dbReference>
<accession>A0A1C3ELL1</accession>
<dbReference type="InterPro" id="IPR001940">
    <property type="entry name" value="Peptidase_S1C"/>
</dbReference>
<keyword evidence="6" id="KW-0720">Serine protease</keyword>
<organism evidence="11 12">
    <name type="scientific">Veronia pacifica</name>
    <dbReference type="NCBI Taxonomy" id="1080227"/>
    <lineage>
        <taxon>Bacteria</taxon>
        <taxon>Pseudomonadati</taxon>
        <taxon>Pseudomonadota</taxon>
        <taxon>Gammaproteobacteria</taxon>
        <taxon>Vibrionales</taxon>
        <taxon>Vibrionaceae</taxon>
        <taxon>Veronia</taxon>
    </lineage>
</organism>
<keyword evidence="4" id="KW-0677">Repeat</keyword>
<dbReference type="Gene3D" id="2.30.42.10">
    <property type="match status" value="2"/>
</dbReference>
<evidence type="ECO:0000256" key="2">
    <source>
        <dbReference type="ARBA" id="ARBA00022670"/>
    </source>
</evidence>
<feature type="active site" description="Charge relay system" evidence="7">
    <location>
        <position position="140"/>
    </location>
</feature>
<sequence>MKKKSLIALSSLSLLVGSAFLALPASAALPTVVSGQAMPSLAPMLEKVSPGVVSIDVEGSHVSKQRLPEGFRFFFGPDFPSEQVQERPFRGLGSGVIIDAKKGYVITNHHVIDGAKKITVQLSDGRALNAELIGSDQYSDIALLKLEEAKDLTAVQVADSDDLRVGDFAIAIGNPFGLGQTVTSGIISALGRSNLNLENFENFIQTDAAINSGNSGGALVNLNGELIGINTAILGPNGGNIGIGFAIPANMAKNIVDQIIEYGQVRRGRLGVHGQELTSELAEDFGYETNHGAFVSKVDKDSAADKAGVEAGDIIVSVNGKKIRSFGELRAKIGSLGAGKRVELGLIRNGREKNVTAVLNDIGQTAKAETLHEGLQGAALENYNAEGQVGVLVADVTKGSLAAASGLKKGDVIIGVGRKTIRNLGDLRKQLDGKQGTLPLNILRGSYSMYLMIR</sequence>
<dbReference type="PANTHER" id="PTHR22939:SF129">
    <property type="entry name" value="SERINE PROTEASE HTRA2, MITOCHONDRIAL"/>
    <property type="match status" value="1"/>
</dbReference>
<feature type="binding site" evidence="8">
    <location>
        <position position="58"/>
    </location>
    <ligand>
        <name>substrate</name>
    </ligand>
</feature>
<feature type="active site" description="Charge relay system" evidence="7">
    <location>
        <position position="110"/>
    </location>
</feature>
<dbReference type="STRING" id="1080227.A8L45_07470"/>
<feature type="signal peptide" evidence="9">
    <location>
        <begin position="1"/>
        <end position="27"/>
    </location>
</feature>
<dbReference type="PRINTS" id="PR00834">
    <property type="entry name" value="PROTEASES2C"/>
</dbReference>